<dbReference type="PROSITE" id="PS50889">
    <property type="entry name" value="S4"/>
    <property type="match status" value="1"/>
</dbReference>
<dbReference type="Gene3D" id="3.10.290.10">
    <property type="entry name" value="RNA-binding S4 domain"/>
    <property type="match status" value="1"/>
</dbReference>
<dbReference type="InterPro" id="IPR000748">
    <property type="entry name" value="PsdUridine_synth_RsuA/RluB/E/F"/>
</dbReference>
<dbReference type="CDD" id="cd02870">
    <property type="entry name" value="PseudoU_synth_RsuA_like"/>
    <property type="match status" value="1"/>
</dbReference>
<evidence type="ECO:0000259" key="5">
    <source>
        <dbReference type="SMART" id="SM00363"/>
    </source>
</evidence>
<organism evidence="6 7">
    <name type="scientific">Candidatus Dormiibacter inghamiae</name>
    <dbReference type="NCBI Taxonomy" id="3127013"/>
    <lineage>
        <taxon>Bacteria</taxon>
        <taxon>Bacillati</taxon>
        <taxon>Candidatus Dormiibacterota</taxon>
        <taxon>Candidatus Dormibacteria</taxon>
        <taxon>Candidatus Dormibacterales</taxon>
        <taxon>Candidatus Dormibacteraceae</taxon>
        <taxon>Candidatus Dormiibacter</taxon>
    </lineage>
</organism>
<keyword evidence="2 4" id="KW-0413">Isomerase</keyword>
<dbReference type="InterPro" id="IPR036986">
    <property type="entry name" value="S4_RNA-bd_sf"/>
</dbReference>
<dbReference type="InterPro" id="IPR050343">
    <property type="entry name" value="RsuA_PseudoU_synthase"/>
</dbReference>
<dbReference type="GO" id="GO:0003723">
    <property type="term" value="F:RNA binding"/>
    <property type="evidence" value="ECO:0007669"/>
    <property type="project" value="UniProtKB-KW"/>
</dbReference>
<comment type="caution">
    <text evidence="6">The sequence shown here is derived from an EMBL/GenBank/DDBJ whole genome shotgun (WGS) entry which is preliminary data.</text>
</comment>
<dbReference type="GO" id="GO:0000455">
    <property type="term" value="P:enzyme-directed rRNA pseudouridine synthesis"/>
    <property type="evidence" value="ECO:0007669"/>
    <property type="project" value="UniProtKB-ARBA"/>
</dbReference>
<dbReference type="PROSITE" id="PS01149">
    <property type="entry name" value="PSI_RSU"/>
    <property type="match status" value="1"/>
</dbReference>
<evidence type="ECO:0000256" key="2">
    <source>
        <dbReference type="ARBA" id="ARBA00023235"/>
    </source>
</evidence>
<dbReference type="SMART" id="SM00363">
    <property type="entry name" value="S4"/>
    <property type="match status" value="1"/>
</dbReference>
<dbReference type="Gene3D" id="3.30.2350.10">
    <property type="entry name" value="Pseudouridine synthase"/>
    <property type="match status" value="1"/>
</dbReference>
<evidence type="ECO:0000256" key="4">
    <source>
        <dbReference type="RuleBase" id="RU003887"/>
    </source>
</evidence>
<evidence type="ECO:0000256" key="3">
    <source>
        <dbReference type="PROSITE-ProRule" id="PRU00182"/>
    </source>
</evidence>
<dbReference type="GO" id="GO:0120159">
    <property type="term" value="F:rRNA pseudouridine synthase activity"/>
    <property type="evidence" value="ECO:0007669"/>
    <property type="project" value="UniProtKB-ARBA"/>
</dbReference>
<name>A0A934NHI8_9BACT</name>
<dbReference type="SUPFAM" id="SSF55120">
    <property type="entry name" value="Pseudouridine synthase"/>
    <property type="match status" value="1"/>
</dbReference>
<reference evidence="6 7" key="1">
    <citation type="submission" date="2020-10" db="EMBL/GenBank/DDBJ databases">
        <title>Ca. Dormibacterota MAGs.</title>
        <authorList>
            <person name="Montgomery K."/>
        </authorList>
    </citation>
    <scope>NUCLEOTIDE SEQUENCE [LARGE SCALE GENOMIC DNA]</scope>
    <source>
        <strain evidence="6">SC8811_S16_3</strain>
    </source>
</reference>
<dbReference type="InterPro" id="IPR020103">
    <property type="entry name" value="PsdUridine_synth_cat_dom_sf"/>
</dbReference>
<dbReference type="NCBIfam" id="TIGR00093">
    <property type="entry name" value="pseudouridine synthase"/>
    <property type="match status" value="1"/>
</dbReference>
<accession>A0A934NHI8</accession>
<protein>
    <recommendedName>
        <fullName evidence="4">Pseudouridine synthase</fullName>
        <ecNumber evidence="4">5.4.99.-</ecNumber>
    </recommendedName>
</protein>
<keyword evidence="3" id="KW-0694">RNA-binding</keyword>
<dbReference type="EMBL" id="JAEKNQ010000038">
    <property type="protein sequence ID" value="MBJ7603562.1"/>
    <property type="molecule type" value="Genomic_DNA"/>
</dbReference>
<dbReference type="EC" id="5.4.99.-" evidence="4"/>
<comment type="similarity">
    <text evidence="1 4">Belongs to the pseudouridine synthase RsuA family.</text>
</comment>
<dbReference type="Proteomes" id="UP000620075">
    <property type="component" value="Unassembled WGS sequence"/>
</dbReference>
<evidence type="ECO:0000256" key="1">
    <source>
        <dbReference type="ARBA" id="ARBA00008348"/>
    </source>
</evidence>
<dbReference type="AlphaFoldDB" id="A0A934NHI8"/>
<dbReference type="Pfam" id="PF01479">
    <property type="entry name" value="S4"/>
    <property type="match status" value="1"/>
</dbReference>
<dbReference type="InterPro" id="IPR018496">
    <property type="entry name" value="PsdUridine_synth_RsuA/RluB_CS"/>
</dbReference>
<dbReference type="InterPro" id="IPR006145">
    <property type="entry name" value="PsdUridine_synth_RsuA/RluA"/>
</dbReference>
<feature type="domain" description="RNA-binding S4" evidence="5">
    <location>
        <begin position="3"/>
        <end position="61"/>
    </location>
</feature>
<dbReference type="Pfam" id="PF00849">
    <property type="entry name" value="PseudoU_synth_2"/>
    <property type="match status" value="1"/>
</dbReference>
<sequence>MTERLNRFLARSGIASRREADRLIAGGFVKVNARMAPAAGRLIDPELDRVEIEGRPVERISERRWLAFHKPAGVVVTARDPQGRTTVLDLLPPEHQSRRLFPVGRLDAETTGLLLVTDDGELANRVQHPKHKVAKEYLATVRGVPGESDLRQLRQGIELSDGVTQPAEVQLLTSRGQYSQLRVTLREGRNRQVRRMFAAVGHPVEGLTREAFGPIRLGRLHPGGWRRLRPPELKALREAAGLAVD</sequence>
<dbReference type="InterPro" id="IPR002942">
    <property type="entry name" value="S4_RNA-bd"/>
</dbReference>
<proteinExistence type="inferred from homology"/>
<dbReference type="PANTHER" id="PTHR47683">
    <property type="entry name" value="PSEUDOURIDINE SYNTHASE FAMILY PROTEIN-RELATED"/>
    <property type="match status" value="1"/>
</dbReference>
<dbReference type="PANTHER" id="PTHR47683:SF2">
    <property type="entry name" value="RNA-BINDING S4 DOMAIN-CONTAINING PROTEIN"/>
    <property type="match status" value="1"/>
</dbReference>
<evidence type="ECO:0000313" key="6">
    <source>
        <dbReference type="EMBL" id="MBJ7603562.1"/>
    </source>
</evidence>
<evidence type="ECO:0000313" key="7">
    <source>
        <dbReference type="Proteomes" id="UP000620075"/>
    </source>
</evidence>
<dbReference type="CDD" id="cd00165">
    <property type="entry name" value="S4"/>
    <property type="match status" value="1"/>
</dbReference>
<dbReference type="SUPFAM" id="SSF55174">
    <property type="entry name" value="Alpha-L RNA-binding motif"/>
    <property type="match status" value="1"/>
</dbReference>
<gene>
    <name evidence="6" type="ORF">JF888_10295</name>
</gene>